<dbReference type="GO" id="GO:0003676">
    <property type="term" value="F:nucleic acid binding"/>
    <property type="evidence" value="ECO:0007669"/>
    <property type="project" value="InterPro"/>
</dbReference>
<reference evidence="6 7" key="1">
    <citation type="submission" date="2019-08" db="EMBL/GenBank/DDBJ databases">
        <title>Parahaliea maris sp. nov., isolated from the surface seawater.</title>
        <authorList>
            <person name="Liu Y."/>
        </authorList>
    </citation>
    <scope>NUCLEOTIDE SEQUENCE [LARGE SCALE GENOMIC DNA]</scope>
    <source>
        <strain evidence="6 7">S2-26</strain>
    </source>
</reference>
<accession>A0A5C8ZLH8</accession>
<dbReference type="GO" id="GO:0004519">
    <property type="term" value="F:endonuclease activity"/>
    <property type="evidence" value="ECO:0007669"/>
    <property type="project" value="UniProtKB-KW"/>
</dbReference>
<dbReference type="GO" id="GO:0016787">
    <property type="term" value="F:hydrolase activity"/>
    <property type="evidence" value="ECO:0007669"/>
    <property type="project" value="UniProtKB-KW"/>
</dbReference>
<dbReference type="Gene3D" id="2.40.50.90">
    <property type="match status" value="1"/>
</dbReference>
<dbReference type="EMBL" id="VRYZ01000009">
    <property type="protein sequence ID" value="TXS89323.1"/>
    <property type="molecule type" value="Genomic_DNA"/>
</dbReference>
<proteinExistence type="predicted"/>
<dbReference type="RefSeq" id="WP_148065685.1">
    <property type="nucleotide sequence ID" value="NZ_VRYZ01000009.1"/>
</dbReference>
<dbReference type="AlphaFoldDB" id="A0A5C8ZLH8"/>
<dbReference type="Proteomes" id="UP000321933">
    <property type="component" value="Unassembled WGS sequence"/>
</dbReference>
<gene>
    <name evidence="6" type="ORF">FVW59_17550</name>
</gene>
<keyword evidence="2" id="KW-0255">Endonuclease</keyword>
<evidence type="ECO:0000256" key="1">
    <source>
        <dbReference type="ARBA" id="ARBA00022722"/>
    </source>
</evidence>
<dbReference type="PANTHER" id="PTHR12302">
    <property type="entry name" value="EBNA2 BINDING PROTEIN P100"/>
    <property type="match status" value="1"/>
</dbReference>
<dbReference type="InterPro" id="IPR016071">
    <property type="entry name" value="Staphylococal_nuclease_OB-fold"/>
</dbReference>
<protein>
    <submittedName>
        <fullName evidence="6">Thermonuclease</fullName>
    </submittedName>
</protein>
<dbReference type="SMART" id="SM00318">
    <property type="entry name" value="SNc"/>
    <property type="match status" value="1"/>
</dbReference>
<feature type="region of interest" description="Disordered" evidence="4">
    <location>
        <begin position="65"/>
        <end position="88"/>
    </location>
</feature>
<sequence length="228" mass="25928">MPRPPFRRQRRGSRKSFARAPWTRGLRNLLFLALAVSALQLATRGEISWPQQLLEQARETLNRSDAGWRQASDALEQQGQRREGDPLPRFDLGGRVVRVSDGDTLSLLDSSGEQHKIRLYGIDSPELAQDGGRAARESLDRLAYQRQAGVVVVDRDDYGRAVGTVYVGDNNLNLAQVASGHAWWYRHHAPHERALEAAEQAARQQRLGLWARGNPQAPWNWRRENRRQ</sequence>
<dbReference type="PANTHER" id="PTHR12302:SF3">
    <property type="entry name" value="SERINE_THREONINE-PROTEIN KINASE 31"/>
    <property type="match status" value="1"/>
</dbReference>
<evidence type="ECO:0000259" key="5">
    <source>
        <dbReference type="PROSITE" id="PS50830"/>
    </source>
</evidence>
<keyword evidence="3" id="KW-0378">Hydrolase</keyword>
<dbReference type="OrthoDB" id="6867997at2"/>
<organism evidence="6 7">
    <name type="scientific">Parahaliea aestuarii</name>
    <dbReference type="NCBI Taxonomy" id="1852021"/>
    <lineage>
        <taxon>Bacteria</taxon>
        <taxon>Pseudomonadati</taxon>
        <taxon>Pseudomonadota</taxon>
        <taxon>Gammaproteobacteria</taxon>
        <taxon>Cellvibrionales</taxon>
        <taxon>Halieaceae</taxon>
        <taxon>Parahaliea</taxon>
    </lineage>
</organism>
<feature type="domain" description="TNase-like" evidence="5">
    <location>
        <begin position="90"/>
        <end position="212"/>
    </location>
</feature>
<evidence type="ECO:0000256" key="3">
    <source>
        <dbReference type="ARBA" id="ARBA00022801"/>
    </source>
</evidence>
<evidence type="ECO:0000313" key="6">
    <source>
        <dbReference type="EMBL" id="TXS89323.1"/>
    </source>
</evidence>
<dbReference type="InterPro" id="IPR035437">
    <property type="entry name" value="SNase_OB-fold_sf"/>
</dbReference>
<comment type="caution">
    <text evidence="6">The sequence shown here is derived from an EMBL/GenBank/DDBJ whole genome shotgun (WGS) entry which is preliminary data.</text>
</comment>
<dbReference type="PROSITE" id="PS50830">
    <property type="entry name" value="TNASE_3"/>
    <property type="match status" value="1"/>
</dbReference>
<dbReference type="PROSITE" id="PS01123">
    <property type="entry name" value="TNASE_1"/>
    <property type="match status" value="1"/>
</dbReference>
<evidence type="ECO:0000313" key="7">
    <source>
        <dbReference type="Proteomes" id="UP000321933"/>
    </source>
</evidence>
<evidence type="ECO:0000256" key="2">
    <source>
        <dbReference type="ARBA" id="ARBA00022759"/>
    </source>
</evidence>
<evidence type="ECO:0000256" key="4">
    <source>
        <dbReference type="SAM" id="MobiDB-lite"/>
    </source>
</evidence>
<dbReference type="InterPro" id="IPR002071">
    <property type="entry name" value="Thermonucl_AS"/>
</dbReference>
<dbReference type="SUPFAM" id="SSF50199">
    <property type="entry name" value="Staphylococcal nuclease"/>
    <property type="match status" value="1"/>
</dbReference>
<keyword evidence="7" id="KW-1185">Reference proteome</keyword>
<dbReference type="Pfam" id="PF00565">
    <property type="entry name" value="SNase"/>
    <property type="match status" value="1"/>
</dbReference>
<keyword evidence="1" id="KW-0540">Nuclease</keyword>
<feature type="compositionally biased region" description="Basic and acidic residues" evidence="4">
    <location>
        <begin position="79"/>
        <end position="88"/>
    </location>
</feature>
<name>A0A5C8ZLH8_9GAMM</name>